<dbReference type="HOGENOM" id="CLU_049915_1_0_1"/>
<dbReference type="STRING" id="931890.G8JM22"/>
<dbReference type="EMBL" id="CP002497">
    <property type="protein sequence ID" value="AET37282.1"/>
    <property type="molecule type" value="Genomic_DNA"/>
</dbReference>
<sequence length="319" mass="36586">MGGIPDNLADLIHKKYQDALTNKHIVFRKSSSKKLKSADSRVEYLITYMPNSQDKPERNDLLLKNFDPFEKPDEPLTVLNSVNKDYTLLLNKYPVIPEHILLVTKKFEDQRSPLSPDDLLTAYQLLDKLDDEDDDKRYVAFYNCGPNSGSSVDHKHLQLFKLPDNVTLFQDKLCKGENHFLPGSNMEPLQERNVSFCHFVIPLPDEMEKVTKDLLAMTFIALLQRVLTLFQNWENDKIDLTISYNVMITKKWMCVVPRSKAVGETTPLGLNAIGYMGLLLVRAEDILNQLLESPHLMDQLLLECGFPNNAGFKSNEYSY</sequence>
<dbReference type="InterPro" id="IPR036265">
    <property type="entry name" value="HIT-like_sf"/>
</dbReference>
<feature type="active site" description="Nucleophile" evidence="1">
    <location>
        <position position="156"/>
    </location>
</feature>
<proteinExistence type="predicted"/>
<dbReference type="RefSeq" id="XP_003644099.1">
    <property type="nucleotide sequence ID" value="XM_003644051.1"/>
</dbReference>
<dbReference type="Gene3D" id="3.30.428.70">
    <property type="match status" value="1"/>
</dbReference>
<protein>
    <submittedName>
        <fullName evidence="4">Uncharacterized protein</fullName>
    </submittedName>
</protein>
<dbReference type="KEGG" id="erc:Ecym_1023"/>
<dbReference type="GO" id="GO:0009117">
    <property type="term" value="P:nucleotide metabolic process"/>
    <property type="evidence" value="ECO:0007669"/>
    <property type="project" value="InterPro"/>
</dbReference>
<dbReference type="InterPro" id="IPR043171">
    <property type="entry name" value="Ap4A_phos1/2-like"/>
</dbReference>
<dbReference type="Pfam" id="PF09830">
    <property type="entry name" value="ATP_transf"/>
    <property type="match status" value="1"/>
</dbReference>
<reference evidence="5" key="1">
    <citation type="journal article" date="2012" name="G3 (Bethesda)">
        <title>Pichia sorbitophila, an interspecies yeast hybrid reveals early steps of genome resolution following polyploidization.</title>
        <authorList>
            <person name="Leh Louis V."/>
            <person name="Despons L."/>
            <person name="Friedrich A."/>
            <person name="Martin T."/>
            <person name="Durrens P."/>
            <person name="Casaregola S."/>
            <person name="Neuveglise C."/>
            <person name="Fairhead C."/>
            <person name="Marck C."/>
            <person name="Cruz J.A."/>
            <person name="Straub M.L."/>
            <person name="Kugler V."/>
            <person name="Sacerdot C."/>
            <person name="Uzunov Z."/>
            <person name="Thierry A."/>
            <person name="Weiss S."/>
            <person name="Bleykasten C."/>
            <person name="De Montigny J."/>
            <person name="Jacques N."/>
            <person name="Jung P."/>
            <person name="Lemaire M."/>
            <person name="Mallet S."/>
            <person name="Morel G."/>
            <person name="Richard G.F."/>
            <person name="Sarkar A."/>
            <person name="Savel G."/>
            <person name="Schacherer J."/>
            <person name="Seret M.L."/>
            <person name="Talla E."/>
            <person name="Samson G."/>
            <person name="Jubin C."/>
            <person name="Poulain J."/>
            <person name="Vacherie B."/>
            <person name="Barbe V."/>
            <person name="Pelletier E."/>
            <person name="Sherman D.J."/>
            <person name="Westhof E."/>
            <person name="Weissenbach J."/>
            <person name="Baret P.V."/>
            <person name="Wincker P."/>
            <person name="Gaillardin C."/>
            <person name="Dujon B."/>
            <person name="Souciet J.L."/>
        </authorList>
    </citation>
    <scope>NUCLEOTIDE SEQUENCE [LARGE SCALE GENOMIC DNA]</scope>
    <source>
        <strain evidence="5">CBS 270.75 / DBVPG 7215 / KCTC 17166 / NRRL Y-17582</strain>
    </source>
</reference>
<gene>
    <name evidence="4" type="ordered locus">Ecym_1023</name>
</gene>
<dbReference type="GO" id="GO:0005524">
    <property type="term" value="F:ATP binding"/>
    <property type="evidence" value="ECO:0007669"/>
    <property type="project" value="InterPro"/>
</dbReference>
<organism evidence="4 5">
    <name type="scientific">Eremothecium cymbalariae (strain CBS 270.75 / DBVPG 7215 / KCTC 17166 / NRRL Y-17582)</name>
    <name type="common">Yeast</name>
    <dbReference type="NCBI Taxonomy" id="931890"/>
    <lineage>
        <taxon>Eukaryota</taxon>
        <taxon>Fungi</taxon>
        <taxon>Dikarya</taxon>
        <taxon>Ascomycota</taxon>
        <taxon>Saccharomycotina</taxon>
        <taxon>Saccharomycetes</taxon>
        <taxon>Saccharomycetales</taxon>
        <taxon>Saccharomycetaceae</taxon>
        <taxon>Eremothecium</taxon>
    </lineage>
</organism>
<keyword evidence="5" id="KW-1185">Reference proteome</keyword>
<dbReference type="Pfam" id="PF19327">
    <property type="entry name" value="Ap4A_phos_N"/>
    <property type="match status" value="1"/>
</dbReference>
<feature type="domain" description="Ap4A phosphorylase 1/2 N-terminal" evidence="3">
    <location>
        <begin position="5"/>
        <end position="163"/>
    </location>
</feature>
<dbReference type="SUPFAM" id="SSF54197">
    <property type="entry name" value="HIT-like"/>
    <property type="match status" value="1"/>
</dbReference>
<dbReference type="FunCoup" id="G8JM22">
    <property type="interactions" value="213"/>
</dbReference>
<dbReference type="InterPro" id="IPR009163">
    <property type="entry name" value="Ap4A_phos1/2"/>
</dbReference>
<evidence type="ECO:0000313" key="4">
    <source>
        <dbReference type="EMBL" id="AET37282.1"/>
    </source>
</evidence>
<name>G8JM22_ERECY</name>
<dbReference type="Proteomes" id="UP000006790">
    <property type="component" value="Chromosome 1"/>
</dbReference>
<dbReference type="GeneID" id="11471757"/>
<evidence type="ECO:0000313" key="5">
    <source>
        <dbReference type="Proteomes" id="UP000006790"/>
    </source>
</evidence>
<dbReference type="eggNOG" id="ENOG502QRAQ">
    <property type="taxonomic scope" value="Eukaryota"/>
</dbReference>
<evidence type="ECO:0000256" key="1">
    <source>
        <dbReference type="PIRSR" id="PIRSR000846-1"/>
    </source>
</evidence>
<accession>G8JM22</accession>
<feature type="domain" description="ATP adenylyltransferase C-terminal" evidence="2">
    <location>
        <begin position="193"/>
        <end position="307"/>
    </location>
</feature>
<dbReference type="PANTHER" id="PTHR38420:SF1">
    <property type="entry name" value="PUTATIVE (AFU_ORTHOLOGUE AFUA_5G14690)-RELATED"/>
    <property type="match status" value="1"/>
</dbReference>
<evidence type="ECO:0000259" key="2">
    <source>
        <dbReference type="Pfam" id="PF09830"/>
    </source>
</evidence>
<dbReference type="GO" id="GO:0003877">
    <property type="term" value="F:ATP:ADP adenylyltransferase activity"/>
    <property type="evidence" value="ECO:0007669"/>
    <property type="project" value="InterPro"/>
</dbReference>
<dbReference type="AlphaFoldDB" id="G8JM22"/>
<evidence type="ECO:0000259" key="3">
    <source>
        <dbReference type="Pfam" id="PF19327"/>
    </source>
</evidence>
<dbReference type="PANTHER" id="PTHR38420">
    <property type="entry name" value="AP-4-A PHOSPHORYLASE II"/>
    <property type="match status" value="1"/>
</dbReference>
<dbReference type="PIRSF" id="PIRSF000846">
    <property type="entry name" value="ATP_adenylyltr"/>
    <property type="match status" value="1"/>
</dbReference>
<dbReference type="OMA" id="GLWFFNS"/>
<dbReference type="InParanoid" id="G8JM22"/>
<dbReference type="OrthoDB" id="10267950at2759"/>
<dbReference type="InterPro" id="IPR045759">
    <property type="entry name" value="Ap4A_phos1/2_N"/>
</dbReference>
<dbReference type="InterPro" id="IPR019200">
    <property type="entry name" value="ATP_adenylylTrfase_C"/>
</dbReference>